<dbReference type="RefSeq" id="XP_025567588.1">
    <property type="nucleotide sequence ID" value="XM_025701226.1"/>
</dbReference>
<name>A0A319BN74_ASPVC</name>
<keyword evidence="1" id="KW-0472">Membrane</keyword>
<dbReference type="GeneID" id="37205818"/>
<reference evidence="2" key="1">
    <citation type="submission" date="2016-12" db="EMBL/GenBank/DDBJ databases">
        <title>The genomes of Aspergillus section Nigri reveals drivers in fungal speciation.</title>
        <authorList>
            <consortium name="DOE Joint Genome Institute"/>
            <person name="Vesth T.C."/>
            <person name="Nybo J."/>
            <person name="Theobald S."/>
            <person name="Brandl J."/>
            <person name="Frisvad J.C."/>
            <person name="Nielsen K.F."/>
            <person name="Lyhne E.K."/>
            <person name="Kogle M.E."/>
            <person name="Kuo A."/>
            <person name="Riley R."/>
            <person name="Clum A."/>
            <person name="Nolan M."/>
            <person name="Lipzen A."/>
            <person name="Salamov A."/>
            <person name="Henrissat B."/>
            <person name="Wiebenga A."/>
            <person name="De Vries R.P."/>
            <person name="Grigoriev I.V."/>
            <person name="Mortensen U.H."/>
            <person name="Andersen M.R."/>
            <person name="Baker S.E."/>
        </authorList>
    </citation>
    <scope>NUCLEOTIDE SEQUENCE [LARGE SCALE GENOMIC DNA]</scope>
    <source>
        <strain evidence="2">CBS 113365</strain>
    </source>
</reference>
<dbReference type="Proteomes" id="UP000248405">
    <property type="component" value="Unassembled WGS sequence"/>
</dbReference>
<proteinExistence type="predicted"/>
<feature type="transmembrane region" description="Helical" evidence="1">
    <location>
        <begin position="12"/>
        <end position="31"/>
    </location>
</feature>
<keyword evidence="1" id="KW-0812">Transmembrane</keyword>
<dbReference type="EMBL" id="KZ821615">
    <property type="protein sequence ID" value="PYH73794.1"/>
    <property type="molecule type" value="Genomic_DNA"/>
</dbReference>
<evidence type="ECO:0000313" key="2">
    <source>
        <dbReference type="EMBL" id="PYH73794.1"/>
    </source>
</evidence>
<accession>A0A319BN74</accession>
<feature type="transmembrane region" description="Helical" evidence="1">
    <location>
        <begin position="43"/>
        <end position="66"/>
    </location>
</feature>
<organism evidence="2 3">
    <name type="scientific">Aspergillus vadensis (strain CBS 113365 / IMI 142717 / IBT 24658)</name>
    <dbReference type="NCBI Taxonomy" id="1448311"/>
    <lineage>
        <taxon>Eukaryota</taxon>
        <taxon>Fungi</taxon>
        <taxon>Dikarya</taxon>
        <taxon>Ascomycota</taxon>
        <taxon>Pezizomycotina</taxon>
        <taxon>Eurotiomycetes</taxon>
        <taxon>Eurotiomycetidae</taxon>
        <taxon>Eurotiales</taxon>
        <taxon>Aspergillaceae</taxon>
        <taxon>Aspergillus</taxon>
        <taxon>Aspergillus subgen. Circumdati</taxon>
    </lineage>
</organism>
<dbReference type="AlphaFoldDB" id="A0A319BN74"/>
<keyword evidence="1" id="KW-1133">Transmembrane helix</keyword>
<evidence type="ECO:0000313" key="3">
    <source>
        <dbReference type="Proteomes" id="UP000248405"/>
    </source>
</evidence>
<gene>
    <name evidence="2" type="ORF">BO88DRAFT_104800</name>
</gene>
<sequence length="134" mass="14890">MNRERPAAPIKLAYGGSAELPAVMTLSPITFKRPSYPANQLDHYGSLWAVPLLFAIVKSLSSVIFITKTVRMSRLSLTTGRKKPPLHHVMCKLEAEIRPRCNPEVVCSDYLLLSSSCGRNVKLEQPMARPSARI</sequence>
<keyword evidence="3" id="KW-1185">Reference proteome</keyword>
<protein>
    <submittedName>
        <fullName evidence="2">Uncharacterized protein</fullName>
    </submittedName>
</protein>
<evidence type="ECO:0000256" key="1">
    <source>
        <dbReference type="SAM" id="Phobius"/>
    </source>
</evidence>